<dbReference type="EMBL" id="GISG01070296">
    <property type="protein sequence ID" value="MBA4629639.1"/>
    <property type="molecule type" value="Transcribed_RNA"/>
</dbReference>
<reference evidence="2" key="2">
    <citation type="submission" date="2020-07" db="EMBL/GenBank/DDBJ databases">
        <authorList>
            <person name="Vera ALvarez R."/>
            <person name="Arias-Moreno D.M."/>
            <person name="Jimenez-Jacinto V."/>
            <person name="Jimenez-Bremont J.F."/>
            <person name="Swaminathan K."/>
            <person name="Moose S.P."/>
            <person name="Guerrero-Gonzalez M.L."/>
            <person name="Marino-Ramirez L."/>
            <person name="Landsman D."/>
            <person name="Rodriguez-Kessler M."/>
            <person name="Delgado-Sanchez P."/>
        </authorList>
    </citation>
    <scope>NUCLEOTIDE SEQUENCE</scope>
    <source>
        <tissue evidence="2">Cladode</tissue>
    </source>
</reference>
<organism evidence="2">
    <name type="scientific">Opuntia streptacantha</name>
    <name type="common">Prickly pear cactus</name>
    <name type="synonym">Opuntia cardona</name>
    <dbReference type="NCBI Taxonomy" id="393608"/>
    <lineage>
        <taxon>Eukaryota</taxon>
        <taxon>Viridiplantae</taxon>
        <taxon>Streptophyta</taxon>
        <taxon>Embryophyta</taxon>
        <taxon>Tracheophyta</taxon>
        <taxon>Spermatophyta</taxon>
        <taxon>Magnoliopsida</taxon>
        <taxon>eudicotyledons</taxon>
        <taxon>Gunneridae</taxon>
        <taxon>Pentapetalae</taxon>
        <taxon>Caryophyllales</taxon>
        <taxon>Cactineae</taxon>
        <taxon>Cactaceae</taxon>
        <taxon>Opuntioideae</taxon>
        <taxon>Opuntia</taxon>
    </lineage>
</organism>
<evidence type="ECO:0000313" key="2">
    <source>
        <dbReference type="EMBL" id="MBA4629639.1"/>
    </source>
</evidence>
<dbReference type="AlphaFoldDB" id="A0A7C8YYA8"/>
<proteinExistence type="predicted"/>
<protein>
    <submittedName>
        <fullName evidence="2">Uncharacterized protein</fullName>
    </submittedName>
</protein>
<evidence type="ECO:0000256" key="1">
    <source>
        <dbReference type="SAM" id="MobiDB-lite"/>
    </source>
</evidence>
<feature type="region of interest" description="Disordered" evidence="1">
    <location>
        <begin position="65"/>
        <end position="105"/>
    </location>
</feature>
<sequence>MSEKEASFLFNQKKVCVGHCNRVSVGKPGFNSLIGYHALGNPQAMSKPTLGQHAGYKIQLQEFKSNKKDRVGGPHGWRGYSTSSRNASDIAATARQAPKSSSENAVTKYEKGMARALAAPMNNDGGTSESIYYTET</sequence>
<name>A0A7C8YYA8_OPUST</name>
<reference evidence="2" key="1">
    <citation type="journal article" date="2013" name="J. Plant Res.">
        <title>Effect of fungi and light on seed germination of three Opuntia species from semiarid lands of central Mexico.</title>
        <authorList>
            <person name="Delgado-Sanchez P."/>
            <person name="Jimenez-Bremont J.F."/>
            <person name="Guerrero-Gonzalez Mde L."/>
            <person name="Flores J."/>
        </authorList>
    </citation>
    <scope>NUCLEOTIDE SEQUENCE</scope>
    <source>
        <tissue evidence="2">Cladode</tissue>
    </source>
</reference>
<accession>A0A7C8YYA8</accession>